<dbReference type="Proteomes" id="UP000039324">
    <property type="component" value="Unassembled WGS sequence"/>
</dbReference>
<sequence length="353" mass="39063">MLSWKLRPVYVRGFRRQPLSAIRRILKTKGFDIRKIVEIGFLHGTSMLEVWAYEHETNDIVNRLIHHDYRTYFDRRPTEPFLFDSAAFRKLAKPEQEQFANDNFIYRLERITSRVDSCLRRSAKRQFEAMLDWERSRAAPAPDHHHVPMAPAGEQPRPPMSSGPMRPTDAPPAVVPVQAAPSTDESVAPAESPTDDVPVTPEDDRPSIDICDDDAHTNADSCSSCAMDALYPPVASIINELAPPSSDLVEMPADDVRDDNAFQLDSQKSYSMRRRPIAKRQAVSLTLEEEEEDEPSGAADERAGGGPAASADNDAAARSASQTDEQGTMRPVLPAPASAGLAGTTETNPTQRC</sequence>
<feature type="region of interest" description="Disordered" evidence="1">
    <location>
        <begin position="273"/>
        <end position="353"/>
    </location>
</feature>
<evidence type="ECO:0000313" key="2">
    <source>
        <dbReference type="EMBL" id="CEO95906.1"/>
    </source>
</evidence>
<keyword evidence="3" id="KW-1185">Reference proteome</keyword>
<accession>A0A0G4IKX7</accession>
<reference evidence="2 3" key="1">
    <citation type="submission" date="2015-02" db="EMBL/GenBank/DDBJ databases">
        <authorList>
            <person name="Chooi Y.-H."/>
        </authorList>
    </citation>
    <scope>NUCLEOTIDE SEQUENCE [LARGE SCALE GENOMIC DNA]</scope>
    <source>
        <strain evidence="2">E3</strain>
    </source>
</reference>
<gene>
    <name evidence="2" type="ORF">PBRA_009705</name>
</gene>
<proteinExistence type="predicted"/>
<evidence type="ECO:0000256" key="1">
    <source>
        <dbReference type="SAM" id="MobiDB-lite"/>
    </source>
</evidence>
<dbReference type="AlphaFoldDB" id="A0A0G4IKX7"/>
<organism evidence="2 3">
    <name type="scientific">Plasmodiophora brassicae</name>
    <name type="common">Clubroot disease agent</name>
    <dbReference type="NCBI Taxonomy" id="37360"/>
    <lineage>
        <taxon>Eukaryota</taxon>
        <taxon>Sar</taxon>
        <taxon>Rhizaria</taxon>
        <taxon>Endomyxa</taxon>
        <taxon>Phytomyxea</taxon>
        <taxon>Plasmodiophorida</taxon>
        <taxon>Plasmodiophoridae</taxon>
        <taxon>Plasmodiophora</taxon>
    </lineage>
</organism>
<feature type="compositionally biased region" description="Low complexity" evidence="1">
    <location>
        <begin position="308"/>
        <end position="321"/>
    </location>
</feature>
<evidence type="ECO:0000313" key="3">
    <source>
        <dbReference type="Proteomes" id="UP000039324"/>
    </source>
</evidence>
<dbReference type="EMBL" id="CDSF01000042">
    <property type="protein sequence ID" value="CEO95906.1"/>
    <property type="molecule type" value="Genomic_DNA"/>
</dbReference>
<feature type="compositionally biased region" description="Polar residues" evidence="1">
    <location>
        <begin position="344"/>
        <end position="353"/>
    </location>
</feature>
<protein>
    <submittedName>
        <fullName evidence="2">Uncharacterized protein</fullName>
    </submittedName>
</protein>
<name>A0A0G4IKX7_PLABS</name>
<feature type="region of interest" description="Disordered" evidence="1">
    <location>
        <begin position="138"/>
        <end position="205"/>
    </location>
</feature>